<dbReference type="OrthoDB" id="658622at2"/>
<dbReference type="Gene3D" id="3.30.420.260">
    <property type="match status" value="1"/>
</dbReference>
<evidence type="ECO:0008006" key="3">
    <source>
        <dbReference type="Google" id="ProtNLM"/>
    </source>
</evidence>
<proteinExistence type="predicted"/>
<dbReference type="EMBL" id="CP001712">
    <property type="protein sequence ID" value="EAR15218.1"/>
    <property type="molecule type" value="Genomic_DNA"/>
</dbReference>
<keyword evidence="2" id="KW-1185">Reference proteome</keyword>
<dbReference type="InterPro" id="IPR024213">
    <property type="entry name" value="DUF3822"/>
</dbReference>
<dbReference type="HOGENOM" id="CLU_081202_2_0_10"/>
<dbReference type="RefSeq" id="WP_015754537.1">
    <property type="nucleotide sequence ID" value="NC_013222.1"/>
</dbReference>
<dbReference type="Pfam" id="PF12864">
    <property type="entry name" value="DUF3822"/>
    <property type="match status" value="1"/>
</dbReference>
<dbReference type="KEGG" id="rbi:RB2501_12859"/>
<evidence type="ECO:0000313" key="1">
    <source>
        <dbReference type="EMBL" id="EAR15218.1"/>
    </source>
</evidence>
<protein>
    <recommendedName>
        <fullName evidence="3">DUF3822 domain-containing protein</fullName>
    </recommendedName>
</protein>
<dbReference type="AlphaFoldDB" id="A4CK19"/>
<gene>
    <name evidence="1" type="ordered locus">RB2501_12859</name>
</gene>
<dbReference type="STRING" id="313596.RB2501_12859"/>
<dbReference type="Gene3D" id="3.30.420.250">
    <property type="match status" value="1"/>
</dbReference>
<sequence>MTKKENNSNRLEQQEDSFYKLSIQVSLNGLSFCILDTIGKRLALSHSLRFNQELSPYDLQRELRESLRVNGVLEYRFSEVVAIHRNALFSLVPQALFSRDDLANYLKFNAKILPTDHLDYDSIDGLDAVNVYVPFANVNNYLYDLFGEFEFKHTATVLLETLVKLPANGTGEICYVHLAEGQMDMTVFSGKKMQYFNSFSVGTGEDIMYYLLFAIEQLGLDPATIKLRFLGEIEAGDATYDLAARYIENISIFVPSGEPYATVGSEEDIDFTLINSL</sequence>
<evidence type="ECO:0000313" key="2">
    <source>
        <dbReference type="Proteomes" id="UP000009049"/>
    </source>
</evidence>
<dbReference type="CDD" id="cd24013">
    <property type="entry name" value="ASKHA_ATPase_BT3980-like"/>
    <property type="match status" value="1"/>
</dbReference>
<dbReference type="Proteomes" id="UP000009049">
    <property type="component" value="Chromosome"/>
</dbReference>
<name>A4CK19_ROBBH</name>
<reference evidence="1 2" key="1">
    <citation type="journal article" date="2009" name="J. Bacteriol.">
        <title>Complete genome sequence of Robiginitalea biformata HTCC2501.</title>
        <authorList>
            <person name="Oh H.M."/>
            <person name="Giovannoni S.J."/>
            <person name="Lee K."/>
            <person name="Ferriera S."/>
            <person name="Johnson J."/>
            <person name="Cho J.C."/>
        </authorList>
    </citation>
    <scope>NUCLEOTIDE SEQUENCE [LARGE SCALE GENOMIC DNA]</scope>
    <source>
        <strain evidence="2">ATCC BAA-864 / HTCC2501 / KCTC 12146</strain>
    </source>
</reference>
<organism evidence="1 2">
    <name type="scientific">Robiginitalea biformata (strain ATCC BAA-864 / DSM 15991 / KCTC 12146 / HTCC2501)</name>
    <dbReference type="NCBI Taxonomy" id="313596"/>
    <lineage>
        <taxon>Bacteria</taxon>
        <taxon>Pseudomonadati</taxon>
        <taxon>Bacteroidota</taxon>
        <taxon>Flavobacteriia</taxon>
        <taxon>Flavobacteriales</taxon>
        <taxon>Flavobacteriaceae</taxon>
        <taxon>Robiginitalea</taxon>
    </lineage>
</organism>
<dbReference type="eggNOG" id="ENOG5030DYA">
    <property type="taxonomic scope" value="Bacteria"/>
</dbReference>
<accession>A4CK19</accession>